<evidence type="ECO:0000256" key="2">
    <source>
        <dbReference type="ARBA" id="ARBA00022630"/>
    </source>
</evidence>
<dbReference type="PANTHER" id="PTHR43425:SF2">
    <property type="entry name" value="OXYGEN-INSENSITIVE NADPH NITROREDUCTASE"/>
    <property type="match status" value="1"/>
</dbReference>
<dbReference type="Proteomes" id="UP000724672">
    <property type="component" value="Unassembled WGS sequence"/>
</dbReference>
<keyword evidence="4" id="KW-0560">Oxidoreductase</keyword>
<dbReference type="RefSeq" id="WP_203366877.1">
    <property type="nucleotide sequence ID" value="NZ_WSFT01000039.1"/>
</dbReference>
<evidence type="ECO:0000256" key="4">
    <source>
        <dbReference type="ARBA" id="ARBA00023002"/>
    </source>
</evidence>
<dbReference type="InterPro" id="IPR000415">
    <property type="entry name" value="Nitroreductase-like"/>
</dbReference>
<dbReference type="InterPro" id="IPR016446">
    <property type="entry name" value="Flavin_OxRdtase_Frp"/>
</dbReference>
<accession>A0A942UY46</accession>
<keyword evidence="3" id="KW-0288">FMN</keyword>
<dbReference type="SUPFAM" id="SSF55469">
    <property type="entry name" value="FMN-dependent nitroreductase-like"/>
    <property type="match status" value="1"/>
</dbReference>
<evidence type="ECO:0000259" key="5">
    <source>
        <dbReference type="Pfam" id="PF00881"/>
    </source>
</evidence>
<comment type="caution">
    <text evidence="6">The sequence shown here is derived from an EMBL/GenBank/DDBJ whole genome shotgun (WGS) entry which is preliminary data.</text>
</comment>
<dbReference type="GO" id="GO:0016491">
    <property type="term" value="F:oxidoreductase activity"/>
    <property type="evidence" value="ECO:0007669"/>
    <property type="project" value="UniProtKB-KW"/>
</dbReference>
<keyword evidence="2" id="KW-0285">Flavoprotein</keyword>
<name>A0A942UY46_9FIRM</name>
<dbReference type="Gene3D" id="3.40.109.10">
    <property type="entry name" value="NADH Oxidase"/>
    <property type="match status" value="1"/>
</dbReference>
<evidence type="ECO:0000313" key="7">
    <source>
        <dbReference type="Proteomes" id="UP000724672"/>
    </source>
</evidence>
<reference evidence="6" key="1">
    <citation type="submission" date="2019-12" db="EMBL/GenBank/DDBJ databases">
        <title>Clostridiaceae gen. nov. sp. nov., isolated from sediment in Xinjiang, China.</title>
        <authorList>
            <person name="Zhang R."/>
        </authorList>
    </citation>
    <scope>NUCLEOTIDE SEQUENCE</scope>
    <source>
        <strain evidence="6">D2Q-11</strain>
    </source>
</reference>
<evidence type="ECO:0000313" key="6">
    <source>
        <dbReference type="EMBL" id="MBS4538954.1"/>
    </source>
</evidence>
<protein>
    <submittedName>
        <fullName evidence="6">Nitroreductase family protein</fullName>
    </submittedName>
</protein>
<dbReference type="Pfam" id="PF00881">
    <property type="entry name" value="Nitroreductase"/>
    <property type="match status" value="1"/>
</dbReference>
<feature type="domain" description="Nitroreductase" evidence="5">
    <location>
        <begin position="44"/>
        <end position="141"/>
    </location>
</feature>
<keyword evidence="7" id="KW-1185">Reference proteome</keyword>
<evidence type="ECO:0000256" key="1">
    <source>
        <dbReference type="ARBA" id="ARBA00008366"/>
    </source>
</evidence>
<dbReference type="InterPro" id="IPR029479">
    <property type="entry name" value="Nitroreductase"/>
</dbReference>
<proteinExistence type="inferred from homology"/>
<dbReference type="EMBL" id="WSFT01000039">
    <property type="protein sequence ID" value="MBS4538954.1"/>
    <property type="molecule type" value="Genomic_DNA"/>
</dbReference>
<evidence type="ECO:0000256" key="3">
    <source>
        <dbReference type="ARBA" id="ARBA00022643"/>
    </source>
</evidence>
<comment type="similarity">
    <text evidence="1">Belongs to the flavin oxidoreductase frp family.</text>
</comment>
<dbReference type="AlphaFoldDB" id="A0A942UY46"/>
<dbReference type="PANTHER" id="PTHR43425">
    <property type="entry name" value="OXYGEN-INSENSITIVE NADPH NITROREDUCTASE"/>
    <property type="match status" value="1"/>
</dbReference>
<organism evidence="6 7">
    <name type="scientific">Anaeromonas frigoriresistens</name>
    <dbReference type="NCBI Taxonomy" id="2683708"/>
    <lineage>
        <taxon>Bacteria</taxon>
        <taxon>Bacillati</taxon>
        <taxon>Bacillota</taxon>
        <taxon>Tissierellia</taxon>
        <taxon>Tissierellales</taxon>
        <taxon>Thermohalobacteraceae</taxon>
        <taxon>Anaeromonas</taxon>
    </lineage>
</organism>
<gene>
    <name evidence="6" type="ORF">GOQ27_10795</name>
</gene>
<sequence>MLNRKSIRKYKSDMPTDEIIQAIVRSGQQAPFAYQCYSILLDRKNKHPFGAPLQFTICVDLHKLEMIMKKRNWTIVINDLSMLIMGIQDAAYTAGNMVMAAESLGLGSCFIGATPYYAKKIVEEYKLPNKVFPLVQLVMGYPAEDPTPRPRYPMEYCLFEDQYPEFTDEMIDNAIAEMDEGYINQNYYRDMNNMIPIKDGSKELYTFDNYGWTEHISRKAGQWLESPEELLEQFEACGFNIRYESAKND</sequence>